<evidence type="ECO:0000313" key="3">
    <source>
        <dbReference type="Proteomes" id="UP000178794"/>
    </source>
</evidence>
<dbReference type="InterPro" id="IPR050229">
    <property type="entry name" value="GlpE_sulfurtransferase"/>
</dbReference>
<dbReference type="CDD" id="cd00158">
    <property type="entry name" value="RHOD"/>
    <property type="match status" value="1"/>
</dbReference>
<reference evidence="2 3" key="1">
    <citation type="journal article" date="2016" name="Nat. Commun.">
        <title>Thousands of microbial genomes shed light on interconnected biogeochemical processes in an aquifer system.</title>
        <authorList>
            <person name="Anantharaman K."/>
            <person name="Brown C.T."/>
            <person name="Hug L.A."/>
            <person name="Sharon I."/>
            <person name="Castelle C.J."/>
            <person name="Probst A.J."/>
            <person name="Thomas B.C."/>
            <person name="Singh A."/>
            <person name="Wilkins M.J."/>
            <person name="Karaoz U."/>
            <person name="Brodie E.L."/>
            <person name="Williams K.H."/>
            <person name="Hubbard S.S."/>
            <person name="Banfield J.F."/>
        </authorList>
    </citation>
    <scope>NUCLEOTIDE SEQUENCE [LARGE SCALE GENOMIC DNA]</scope>
</reference>
<evidence type="ECO:0000313" key="2">
    <source>
        <dbReference type="EMBL" id="OGG59636.1"/>
    </source>
</evidence>
<evidence type="ECO:0000259" key="1">
    <source>
        <dbReference type="PROSITE" id="PS50206"/>
    </source>
</evidence>
<name>A0A1F6DE32_9BACT</name>
<dbReference type="Proteomes" id="UP000178794">
    <property type="component" value="Unassembled WGS sequence"/>
</dbReference>
<dbReference type="InterPro" id="IPR001763">
    <property type="entry name" value="Rhodanese-like_dom"/>
</dbReference>
<organism evidence="2 3">
    <name type="scientific">Candidatus Kaiserbacteria bacterium RIFCSPHIGHO2_02_FULL_50_50</name>
    <dbReference type="NCBI Taxonomy" id="1798492"/>
    <lineage>
        <taxon>Bacteria</taxon>
        <taxon>Candidatus Kaiseribacteriota</taxon>
    </lineage>
</organism>
<dbReference type="EMBL" id="MFLF01000013">
    <property type="protein sequence ID" value="OGG59636.1"/>
    <property type="molecule type" value="Genomic_DNA"/>
</dbReference>
<dbReference type="SMART" id="SM00450">
    <property type="entry name" value="RHOD"/>
    <property type="match status" value="1"/>
</dbReference>
<dbReference type="Pfam" id="PF00581">
    <property type="entry name" value="Rhodanese"/>
    <property type="match status" value="1"/>
</dbReference>
<gene>
    <name evidence="2" type="ORF">A3C89_00250</name>
</gene>
<feature type="domain" description="Rhodanese" evidence="1">
    <location>
        <begin position="15"/>
        <end position="101"/>
    </location>
</feature>
<dbReference type="AlphaFoldDB" id="A0A1F6DE32"/>
<dbReference type="PANTHER" id="PTHR43031:SF1">
    <property type="entry name" value="PYRIDINE NUCLEOTIDE-DISULPHIDE OXIDOREDUCTASE"/>
    <property type="match status" value="1"/>
</dbReference>
<dbReference type="STRING" id="1798492.A3C89_00250"/>
<protein>
    <recommendedName>
        <fullName evidence="1">Rhodanese domain-containing protein</fullName>
    </recommendedName>
</protein>
<dbReference type="Gene3D" id="3.40.250.10">
    <property type="entry name" value="Rhodanese-like domain"/>
    <property type="match status" value="1"/>
</dbReference>
<accession>A0A1F6DE32</accession>
<comment type="caution">
    <text evidence="2">The sequence shown here is derived from an EMBL/GenBank/DDBJ whole genome shotgun (WGS) entry which is preliminary data.</text>
</comment>
<sequence>MKNITPQELHTLLQRGDAIALIDVRTPEEYSAGHIAGSKNIPLSSIAGELAELKNVGTVYVNCAAGGRSMQACGILTQNDVDAVNLVGGIAAWASEGFEVV</sequence>
<dbReference type="PANTHER" id="PTHR43031">
    <property type="entry name" value="FAD-DEPENDENT OXIDOREDUCTASE"/>
    <property type="match status" value="1"/>
</dbReference>
<dbReference type="SUPFAM" id="SSF52821">
    <property type="entry name" value="Rhodanese/Cell cycle control phosphatase"/>
    <property type="match status" value="1"/>
</dbReference>
<proteinExistence type="predicted"/>
<dbReference type="InterPro" id="IPR036873">
    <property type="entry name" value="Rhodanese-like_dom_sf"/>
</dbReference>
<dbReference type="PROSITE" id="PS50206">
    <property type="entry name" value="RHODANESE_3"/>
    <property type="match status" value="1"/>
</dbReference>